<accession>A0ACC7VKM8</accession>
<dbReference type="Proteomes" id="UP000466692">
    <property type="component" value="Unassembled WGS sequence"/>
</dbReference>
<gene>
    <name evidence="1" type="ORF">GLW08_19670</name>
</gene>
<name>A0ACC7VKM8_9BACI</name>
<evidence type="ECO:0000313" key="1">
    <source>
        <dbReference type="EMBL" id="MYL55526.1"/>
    </source>
</evidence>
<sequence>MDRRLVNVKRKRDGLRTRYYGYDNKVKNFSNIEKRAMMRGNMAWMEEDL</sequence>
<reference evidence="1" key="1">
    <citation type="submission" date="2019-11" db="EMBL/GenBank/DDBJ databases">
        <title>Genome sequences of 17 halophilic strains isolated from different environments.</title>
        <authorList>
            <person name="Furrow R.E."/>
        </authorList>
    </citation>
    <scope>NUCLEOTIDE SEQUENCE</scope>
    <source>
        <strain evidence="1">22510_22_Filter</strain>
    </source>
</reference>
<comment type="caution">
    <text evidence="1">The sequence shown here is derived from an EMBL/GenBank/DDBJ whole genome shotgun (WGS) entry which is preliminary data.</text>
</comment>
<evidence type="ECO:0000313" key="2">
    <source>
        <dbReference type="Proteomes" id="UP000466692"/>
    </source>
</evidence>
<dbReference type="EMBL" id="WMEU01000010">
    <property type="protein sequence ID" value="MYL55526.1"/>
    <property type="molecule type" value="Genomic_DNA"/>
</dbReference>
<protein>
    <submittedName>
        <fullName evidence="1">Uncharacterized protein</fullName>
    </submittedName>
</protein>
<keyword evidence="2" id="KW-1185">Reference proteome</keyword>
<proteinExistence type="predicted"/>
<organism evidence="1 2">
    <name type="scientific">Pontibacillus yanchengensis</name>
    <dbReference type="NCBI Taxonomy" id="462910"/>
    <lineage>
        <taxon>Bacteria</taxon>
        <taxon>Bacillati</taxon>
        <taxon>Bacillota</taxon>
        <taxon>Bacilli</taxon>
        <taxon>Bacillales</taxon>
        <taxon>Bacillaceae</taxon>
        <taxon>Pontibacillus</taxon>
    </lineage>
</organism>